<feature type="region of interest" description="Disordered" evidence="6">
    <location>
        <begin position="363"/>
        <end position="399"/>
    </location>
</feature>
<dbReference type="CDD" id="cd20096">
    <property type="entry name" value="MBT_SFMBT_rpt4"/>
    <property type="match status" value="1"/>
</dbReference>
<dbReference type="Gene3D" id="3.90.1150.190">
    <property type="entry name" value="SLED domain"/>
    <property type="match status" value="1"/>
</dbReference>
<dbReference type="Pfam" id="PF02820">
    <property type="entry name" value="MBT"/>
    <property type="match status" value="4"/>
</dbReference>
<dbReference type="Gene3D" id="1.10.150.50">
    <property type="entry name" value="Transcription Factor, Ets-1"/>
    <property type="match status" value="1"/>
</dbReference>
<dbReference type="SMART" id="SM00561">
    <property type="entry name" value="MBT"/>
    <property type="match status" value="4"/>
</dbReference>
<dbReference type="CDD" id="cd20094">
    <property type="entry name" value="MBT_SFMBT_rpt2"/>
    <property type="match status" value="1"/>
</dbReference>
<proteinExistence type="predicted"/>
<dbReference type="SUPFAM" id="SSF63748">
    <property type="entry name" value="Tudor/PWWP/MBT"/>
    <property type="match status" value="4"/>
</dbReference>
<dbReference type="InterPro" id="IPR013761">
    <property type="entry name" value="SAM/pointed_sf"/>
</dbReference>
<evidence type="ECO:0000256" key="6">
    <source>
        <dbReference type="SAM" id="MobiDB-lite"/>
    </source>
</evidence>
<dbReference type="GO" id="GO:0045892">
    <property type="term" value="P:negative regulation of DNA-templated transcription"/>
    <property type="evidence" value="ECO:0007669"/>
    <property type="project" value="TreeGrafter"/>
</dbReference>
<dbReference type="GO" id="GO:0003682">
    <property type="term" value="F:chromatin binding"/>
    <property type="evidence" value="ECO:0007669"/>
    <property type="project" value="TreeGrafter"/>
</dbReference>
<feature type="domain" description="SAM" evidence="7">
    <location>
        <begin position="1159"/>
        <end position="1225"/>
    </location>
</feature>
<evidence type="ECO:0000259" key="7">
    <source>
        <dbReference type="SMART" id="SM00454"/>
    </source>
</evidence>
<reference evidence="8" key="1">
    <citation type="submission" date="2018-11" db="EMBL/GenBank/DDBJ databases">
        <authorList>
            <person name="Alioto T."/>
            <person name="Alioto T."/>
        </authorList>
    </citation>
    <scope>NUCLEOTIDE SEQUENCE</scope>
</reference>
<evidence type="ECO:0000313" key="9">
    <source>
        <dbReference type="Proteomes" id="UP000596742"/>
    </source>
</evidence>
<feature type="repeat" description="MBT" evidence="5">
    <location>
        <begin position="741"/>
        <end position="838"/>
    </location>
</feature>
<dbReference type="PANTHER" id="PTHR12247">
    <property type="entry name" value="POLYCOMB GROUP PROTEIN"/>
    <property type="match status" value="1"/>
</dbReference>
<dbReference type="InterPro" id="IPR001660">
    <property type="entry name" value="SAM"/>
</dbReference>
<organism evidence="8 9">
    <name type="scientific">Mytilus galloprovincialis</name>
    <name type="common">Mediterranean mussel</name>
    <dbReference type="NCBI Taxonomy" id="29158"/>
    <lineage>
        <taxon>Eukaryota</taxon>
        <taxon>Metazoa</taxon>
        <taxon>Spiralia</taxon>
        <taxon>Lophotrochozoa</taxon>
        <taxon>Mollusca</taxon>
        <taxon>Bivalvia</taxon>
        <taxon>Autobranchia</taxon>
        <taxon>Pteriomorphia</taxon>
        <taxon>Mytilida</taxon>
        <taxon>Mytiloidea</taxon>
        <taxon>Mytilidae</taxon>
        <taxon>Mytilinae</taxon>
        <taxon>Mytilus</taxon>
    </lineage>
</organism>
<feature type="region of interest" description="Disordered" evidence="6">
    <location>
        <begin position="1004"/>
        <end position="1082"/>
    </location>
</feature>
<dbReference type="InterPro" id="IPR021987">
    <property type="entry name" value="SLED"/>
</dbReference>
<evidence type="ECO:0000313" key="8">
    <source>
        <dbReference type="EMBL" id="VDH94443.1"/>
    </source>
</evidence>
<dbReference type="CDD" id="cd20095">
    <property type="entry name" value="MBT_SFMBT_rpt3"/>
    <property type="match status" value="1"/>
</dbReference>
<sequence length="1232" mass="138460">MEDNGGIESTESPLTVSSSGDNSENQKEAVNVSSIPKTFEQISFENVSLPSHLPAYADITATSVQNMNSVPSIANISLPQLQLQPPNMLPVVITTIGLPIDPQMVKIASSTLIPGTMVLPDQQPELVQKLPLVPILSAISTDLPSIVSCMPVGKMGQPLISVASASSDTYLTSQYLPHSSKEQNLDLTENVCHTAMDQDCTNIDTLQTGIVSHNDGELKTGGVSHINEGDIENTGDVTNPGPAVNTIKTDIKETVGSEEVDNKCIDSSTQHQNDPDIIEKVGLSVPKEKVDTESTPYDNLKPDETQVETPKDITKADDMEVENIMEQKSKKDNENGEQAINDVTDSVDGDKVKQSQFLTTCELKETNEEEESSRDSLVETKDVTKSDEKKTNKGADSVDKDEEEFIWEKHLEETNSVSIPPTAFKHVEYSLESGFVKGMKLEVPNKCNTDTYWVASVLMTCGPLLRLRFDGYEDDNSADFWCDLMTSEIHPIGWCAQNNQILQPPEAIKDKFDDWRDFLVRSLTGARTAPSYLLDKNTGITPIDQLKQGMRLELQHPINPLEVWVVKILENVGGRLYLRFEGVETATHDFWLFYLNHRLHPIGWAKAHGFKYLPPKELISEDSETDWPEVLKTALKDAEKFVLPLAIFKDQEEVIEHNFEIGWKLEALNPINKTQICPATVLYVLNSRYFVVEIDDLANTEEMCRIRFSCYSGSKCIFPTKWCRSKGINVTPPNGWPKSTLSWEDYLDYCKAEAAPKSCFPERKFDQDIEPGMKFEAVNPENPNQICVATISRVFEPLLWIHLDNIPLYGSSHIEHFESHNLFPVGWCESNGYQLKTPVKVKKSAVLSEVTDSTNEVFHSKQGGEWVNKVYYNHHCFSGPHLSKSRIASLPKCVGPGPIFLVMKEVLSMLINVAYKPCRVLKELQLEGKPNSDMYQQILKAKYKGKSYRAVVEIIQHADKLPEFCRNICTKLECCPNLISQTFINGECPEKCSQLTKTQYTYYNPKKKVGRPPGGHTNLENGPKKPGKKKKKKRMKILTQEGETNAEENGSIADGDEDKESVSSETKTIESGENQYNGDPTLKRKYVHHIPLPSEIKTRGAKLPKYSFERKTHKKIPVQDKHHTHNKPHKKHHVHVKEEKQTSPHTSSIKNAMKLSSNPLHWSVQEVVGFIKGTECAPVARLFREQEIDGQALLLLTLPTVQEYLELKLGPAIKLCHHIEQIKLAFFQQYAK</sequence>
<dbReference type="InterPro" id="IPR050548">
    <property type="entry name" value="PcG_chromatin_remod_factors"/>
</dbReference>
<evidence type="ECO:0000256" key="4">
    <source>
        <dbReference type="ARBA" id="ARBA00023242"/>
    </source>
</evidence>
<dbReference type="OrthoDB" id="5800688at2759"/>
<name>A0A8B6BSV8_MYTGA</name>
<dbReference type="PROSITE" id="PS51079">
    <property type="entry name" value="MBT"/>
    <property type="match status" value="4"/>
</dbReference>
<feature type="repeat" description="MBT" evidence="5">
    <location>
        <begin position="625"/>
        <end position="733"/>
    </location>
</feature>
<feature type="compositionally biased region" description="Basic residues" evidence="6">
    <location>
        <begin position="1025"/>
        <end position="1036"/>
    </location>
</feature>
<feature type="compositionally biased region" description="Basic and acidic residues" evidence="6">
    <location>
        <begin position="373"/>
        <end position="398"/>
    </location>
</feature>
<keyword evidence="3" id="KW-0677">Repeat</keyword>
<dbReference type="Pfam" id="PF12140">
    <property type="entry name" value="SLED"/>
    <property type="match status" value="1"/>
</dbReference>
<evidence type="ECO:0000256" key="1">
    <source>
        <dbReference type="ARBA" id="ARBA00004123"/>
    </source>
</evidence>
<feature type="compositionally biased region" description="Polar residues" evidence="6">
    <location>
        <begin position="7"/>
        <end position="23"/>
    </location>
</feature>
<dbReference type="InterPro" id="IPR004092">
    <property type="entry name" value="Mbt"/>
</dbReference>
<dbReference type="Gene3D" id="2.30.30.140">
    <property type="match status" value="4"/>
</dbReference>
<dbReference type="Proteomes" id="UP000596742">
    <property type="component" value="Unassembled WGS sequence"/>
</dbReference>
<keyword evidence="2" id="KW-0678">Repressor</keyword>
<dbReference type="SMART" id="SM00454">
    <property type="entry name" value="SAM"/>
    <property type="match status" value="1"/>
</dbReference>
<keyword evidence="4" id="KW-0539">Nucleus</keyword>
<comment type="caution">
    <text evidence="8">The sequence shown here is derived from an EMBL/GenBank/DDBJ whole genome shotgun (WGS) entry which is preliminary data.</text>
</comment>
<feature type="compositionally biased region" description="Basic and acidic residues" evidence="6">
    <location>
        <begin position="300"/>
        <end position="310"/>
    </location>
</feature>
<accession>A0A8B6BSV8</accession>
<feature type="compositionally biased region" description="Basic residues" evidence="6">
    <location>
        <begin position="1120"/>
        <end position="1135"/>
    </location>
</feature>
<feature type="repeat" description="MBT" evidence="5">
    <location>
        <begin position="405"/>
        <end position="505"/>
    </location>
</feature>
<feature type="repeat" description="MBT" evidence="5">
    <location>
        <begin position="513"/>
        <end position="615"/>
    </location>
</feature>
<feature type="region of interest" description="Disordered" evidence="6">
    <location>
        <begin position="1"/>
        <end position="32"/>
    </location>
</feature>
<feature type="region of interest" description="Disordered" evidence="6">
    <location>
        <begin position="289"/>
        <end position="310"/>
    </location>
</feature>
<dbReference type="GO" id="GO:0042393">
    <property type="term" value="F:histone binding"/>
    <property type="evidence" value="ECO:0007669"/>
    <property type="project" value="TreeGrafter"/>
</dbReference>
<dbReference type="SUPFAM" id="SSF47769">
    <property type="entry name" value="SAM/Pointed domain"/>
    <property type="match status" value="1"/>
</dbReference>
<feature type="region of interest" description="Disordered" evidence="6">
    <location>
        <begin position="327"/>
        <end position="347"/>
    </location>
</feature>
<feature type="compositionally biased region" description="Polar residues" evidence="6">
    <location>
        <begin position="1063"/>
        <end position="1078"/>
    </location>
</feature>
<dbReference type="PANTHER" id="PTHR12247:SF129">
    <property type="entry name" value="SOP-2-RELATED PROTEIN 3"/>
    <property type="match status" value="1"/>
</dbReference>
<feature type="region of interest" description="Disordered" evidence="6">
    <location>
        <begin position="1120"/>
        <end position="1148"/>
    </location>
</feature>
<dbReference type="CDD" id="cd20093">
    <property type="entry name" value="MBT_SFMBT_rpt1"/>
    <property type="match status" value="1"/>
</dbReference>
<gene>
    <name evidence="8" type="ORF">MGAL_10B094213</name>
</gene>
<dbReference type="GO" id="GO:0005634">
    <property type="term" value="C:nucleus"/>
    <property type="evidence" value="ECO:0007669"/>
    <property type="project" value="UniProtKB-SubCell"/>
</dbReference>
<evidence type="ECO:0000256" key="3">
    <source>
        <dbReference type="ARBA" id="ARBA00022737"/>
    </source>
</evidence>
<evidence type="ECO:0000256" key="5">
    <source>
        <dbReference type="PROSITE-ProRule" id="PRU00459"/>
    </source>
</evidence>
<dbReference type="AlphaFoldDB" id="A0A8B6BSV8"/>
<dbReference type="EMBL" id="UYJE01000595">
    <property type="protein sequence ID" value="VDH94443.1"/>
    <property type="molecule type" value="Genomic_DNA"/>
</dbReference>
<keyword evidence="9" id="KW-1185">Reference proteome</keyword>
<protein>
    <recommendedName>
        <fullName evidence="7">SAM domain-containing protein</fullName>
    </recommendedName>
</protein>
<comment type="subcellular location">
    <subcellularLocation>
        <location evidence="1">Nucleus</location>
    </subcellularLocation>
</comment>
<dbReference type="InterPro" id="IPR038348">
    <property type="entry name" value="SLED_sf"/>
</dbReference>
<evidence type="ECO:0000256" key="2">
    <source>
        <dbReference type="ARBA" id="ARBA00022491"/>
    </source>
</evidence>